<proteinExistence type="predicted"/>
<dbReference type="Proteomes" id="UP001171620">
    <property type="component" value="Unassembled WGS sequence"/>
</dbReference>
<dbReference type="InterPro" id="IPR029032">
    <property type="entry name" value="AhpD-like"/>
</dbReference>
<comment type="caution">
    <text evidence="3">The sequence shown here is derived from an EMBL/GenBank/DDBJ whole genome shotgun (WGS) entry which is preliminary data.</text>
</comment>
<dbReference type="EMBL" id="PVHK01000057">
    <property type="protein sequence ID" value="PRH42611.1"/>
    <property type="molecule type" value="Genomic_DNA"/>
</dbReference>
<reference evidence="2" key="2">
    <citation type="submission" date="2023-07" db="EMBL/GenBank/DDBJ databases">
        <title>A collection of bacterial strains from the Burkholderia cepacia Research Laboratory and Repository.</title>
        <authorList>
            <person name="Lipuma J."/>
            <person name="Spilker T."/>
            <person name="Caverly L."/>
        </authorList>
    </citation>
    <scope>NUCLEOTIDE SEQUENCE</scope>
    <source>
        <strain evidence="2">AU44268</strain>
    </source>
</reference>
<dbReference type="Proteomes" id="UP000237632">
    <property type="component" value="Unassembled WGS sequence"/>
</dbReference>
<dbReference type="SUPFAM" id="SSF69118">
    <property type="entry name" value="AhpD-like"/>
    <property type="match status" value="1"/>
</dbReference>
<dbReference type="GO" id="GO:0051920">
    <property type="term" value="F:peroxiredoxin activity"/>
    <property type="evidence" value="ECO:0007669"/>
    <property type="project" value="InterPro"/>
</dbReference>
<dbReference type="InterPro" id="IPR003779">
    <property type="entry name" value="CMD-like"/>
</dbReference>
<dbReference type="InterPro" id="IPR004675">
    <property type="entry name" value="AhpD_core"/>
</dbReference>
<protein>
    <submittedName>
        <fullName evidence="3">Alkylhydroperoxidase</fullName>
    </submittedName>
    <submittedName>
        <fullName evidence="2">Carboxymuconolactone decarboxylase family protein</fullName>
    </submittedName>
</protein>
<sequence>MSRLTTIRPEEATGAAAEVFAKIKKAVGKVPNAYATIGTHSPEALGAALAFDAAVAAGTLGKADIEVIKLAVSEHVGCDYCVAAHTLMGKLAGLSGDAMKQVRAGAATGDAKRDALVTYVRTLVGTRGTVPEAAVDAVRAAGYTERQLIEISLAIASITFTNLVNRVNDTTLDFPAVA</sequence>
<dbReference type="Gene3D" id="1.20.1290.10">
    <property type="entry name" value="AhpD-like"/>
    <property type="match status" value="1"/>
</dbReference>
<evidence type="ECO:0000313" key="2">
    <source>
        <dbReference type="EMBL" id="MDN7796124.1"/>
    </source>
</evidence>
<evidence type="ECO:0000313" key="3">
    <source>
        <dbReference type="EMBL" id="PRH42611.1"/>
    </source>
</evidence>
<dbReference type="AlphaFoldDB" id="A0A132E505"/>
<dbReference type="EMBL" id="JAUJRV010000009">
    <property type="protein sequence ID" value="MDN7796124.1"/>
    <property type="molecule type" value="Genomic_DNA"/>
</dbReference>
<evidence type="ECO:0000313" key="4">
    <source>
        <dbReference type="Proteomes" id="UP000237632"/>
    </source>
</evidence>
<dbReference type="Pfam" id="PF02627">
    <property type="entry name" value="CMD"/>
    <property type="match status" value="1"/>
</dbReference>
<accession>A0A132E505</accession>
<gene>
    <name evidence="3" type="ORF">C6T65_09435</name>
    <name evidence="2" type="ORF">QZM33_14400</name>
</gene>
<dbReference type="NCBIfam" id="TIGR00778">
    <property type="entry name" value="ahpD_dom"/>
    <property type="match status" value="1"/>
</dbReference>
<dbReference type="RefSeq" id="WP_014725591.1">
    <property type="nucleotide sequence ID" value="NZ_CADFEG010000023.1"/>
</dbReference>
<feature type="domain" description="Carboxymuconolactone decarboxylase-like" evidence="1">
    <location>
        <begin position="42"/>
        <end position="108"/>
    </location>
</feature>
<reference evidence="3 4" key="1">
    <citation type="submission" date="2018-03" db="EMBL/GenBank/DDBJ databases">
        <authorList>
            <person name="Nguyen K."/>
            <person name="Fouts D."/>
            <person name="Sutton G."/>
        </authorList>
    </citation>
    <scope>NUCLEOTIDE SEQUENCE [LARGE SCALE GENOMIC DNA]</scope>
    <source>
        <strain evidence="3 4">AU3578</strain>
    </source>
</reference>
<evidence type="ECO:0000259" key="1">
    <source>
        <dbReference type="Pfam" id="PF02627"/>
    </source>
</evidence>
<name>A0A132E505_BURVI</name>
<dbReference type="PANTHER" id="PTHR35446:SF3">
    <property type="entry name" value="CMD DOMAIN-CONTAINING PROTEIN"/>
    <property type="match status" value="1"/>
</dbReference>
<dbReference type="PANTHER" id="PTHR35446">
    <property type="entry name" value="SI:CH211-175M2.5"/>
    <property type="match status" value="1"/>
</dbReference>
<organism evidence="3 4">
    <name type="scientific">Burkholderia vietnamiensis</name>
    <dbReference type="NCBI Taxonomy" id="60552"/>
    <lineage>
        <taxon>Bacteria</taxon>
        <taxon>Pseudomonadati</taxon>
        <taxon>Pseudomonadota</taxon>
        <taxon>Betaproteobacteria</taxon>
        <taxon>Burkholderiales</taxon>
        <taxon>Burkholderiaceae</taxon>
        <taxon>Burkholderia</taxon>
        <taxon>Burkholderia cepacia complex</taxon>
    </lineage>
</organism>